<dbReference type="AlphaFoldDB" id="A0AA35W570"/>
<sequence>METAASGDGPHHIYADTDEMNARSVGRKSGWTVERLSEEMEGLQSRLIAAARAMPDPNAVVVARGDGSGSTGVERLETIVGHWNAHLVEMAEAASA</sequence>
<comment type="caution">
    <text evidence="2">The sequence shown here is derived from an EMBL/GenBank/DDBJ whole genome shotgun (WGS) entry which is preliminary data.</text>
</comment>
<reference evidence="2" key="1">
    <citation type="submission" date="2023-03" db="EMBL/GenBank/DDBJ databases">
        <authorList>
            <person name="Steffen K."/>
            <person name="Cardenas P."/>
        </authorList>
    </citation>
    <scope>NUCLEOTIDE SEQUENCE</scope>
</reference>
<organism evidence="2 3">
    <name type="scientific">Geodia barretti</name>
    <name type="common">Barrett's horny sponge</name>
    <dbReference type="NCBI Taxonomy" id="519541"/>
    <lineage>
        <taxon>Eukaryota</taxon>
        <taxon>Metazoa</taxon>
        <taxon>Porifera</taxon>
        <taxon>Demospongiae</taxon>
        <taxon>Heteroscleromorpha</taxon>
        <taxon>Tetractinellida</taxon>
        <taxon>Astrophorina</taxon>
        <taxon>Geodiidae</taxon>
        <taxon>Geodia</taxon>
    </lineage>
</organism>
<dbReference type="Proteomes" id="UP001174909">
    <property type="component" value="Unassembled WGS sequence"/>
</dbReference>
<dbReference type="EMBL" id="CASHTH010000800">
    <property type="protein sequence ID" value="CAI8007854.1"/>
    <property type="molecule type" value="Genomic_DNA"/>
</dbReference>
<protein>
    <submittedName>
        <fullName evidence="2">Uncharacterized protein</fullName>
    </submittedName>
</protein>
<accession>A0AA35W570</accession>
<gene>
    <name evidence="2" type="ORF">GBAR_LOCUS5434</name>
</gene>
<evidence type="ECO:0000313" key="2">
    <source>
        <dbReference type="EMBL" id="CAI8007854.1"/>
    </source>
</evidence>
<keyword evidence="3" id="KW-1185">Reference proteome</keyword>
<evidence type="ECO:0000313" key="3">
    <source>
        <dbReference type="Proteomes" id="UP001174909"/>
    </source>
</evidence>
<proteinExistence type="predicted"/>
<name>A0AA35W570_GEOBA</name>
<evidence type="ECO:0000256" key="1">
    <source>
        <dbReference type="SAM" id="MobiDB-lite"/>
    </source>
</evidence>
<feature type="region of interest" description="Disordered" evidence="1">
    <location>
        <begin position="1"/>
        <end position="26"/>
    </location>
</feature>